<protein>
    <recommendedName>
        <fullName evidence="3">Integrase</fullName>
    </recommendedName>
</protein>
<organism evidence="1 2">
    <name type="scientific">Streptosporangium fragile</name>
    <dbReference type="NCBI Taxonomy" id="46186"/>
    <lineage>
        <taxon>Bacteria</taxon>
        <taxon>Bacillati</taxon>
        <taxon>Actinomycetota</taxon>
        <taxon>Actinomycetes</taxon>
        <taxon>Streptosporangiales</taxon>
        <taxon>Streptosporangiaceae</taxon>
        <taxon>Streptosporangium</taxon>
    </lineage>
</organism>
<accession>A0ABP6I5G6</accession>
<evidence type="ECO:0008006" key="3">
    <source>
        <dbReference type="Google" id="ProtNLM"/>
    </source>
</evidence>
<reference evidence="2" key="1">
    <citation type="journal article" date="2019" name="Int. J. Syst. Evol. Microbiol.">
        <title>The Global Catalogue of Microorganisms (GCM) 10K type strain sequencing project: providing services to taxonomists for standard genome sequencing and annotation.</title>
        <authorList>
            <consortium name="The Broad Institute Genomics Platform"/>
            <consortium name="The Broad Institute Genome Sequencing Center for Infectious Disease"/>
            <person name="Wu L."/>
            <person name="Ma J."/>
        </authorList>
    </citation>
    <scope>NUCLEOTIDE SEQUENCE [LARGE SCALE GENOMIC DNA]</scope>
    <source>
        <strain evidence="2">JCM 6242</strain>
    </source>
</reference>
<dbReference type="EMBL" id="BAAAVI010000001">
    <property type="protein sequence ID" value="GAA2846428.1"/>
    <property type="molecule type" value="Genomic_DNA"/>
</dbReference>
<proteinExistence type="predicted"/>
<dbReference type="RefSeq" id="WP_344966950.1">
    <property type="nucleotide sequence ID" value="NZ_BAAAVI010000001.1"/>
</dbReference>
<evidence type="ECO:0000313" key="2">
    <source>
        <dbReference type="Proteomes" id="UP001500831"/>
    </source>
</evidence>
<name>A0ABP6I5G6_9ACTN</name>
<dbReference type="Proteomes" id="UP001500831">
    <property type="component" value="Unassembled WGS sequence"/>
</dbReference>
<evidence type="ECO:0000313" key="1">
    <source>
        <dbReference type="EMBL" id="GAA2846428.1"/>
    </source>
</evidence>
<gene>
    <name evidence="1" type="ORF">GCM10010517_03110</name>
</gene>
<keyword evidence="2" id="KW-1185">Reference proteome</keyword>
<comment type="caution">
    <text evidence="1">The sequence shown here is derived from an EMBL/GenBank/DDBJ whole genome shotgun (WGS) entry which is preliminary data.</text>
</comment>
<sequence length="129" mass="14872">MSVRLLYLIVIRLFGWLVLLGRSEAARDAEIMVLRHEMAVLRRQVVRPKPDWGDRAVLAALARFLPSALRTHRLVTPGTLLVWHRRLVRRRWTYPSRFGRPSWCCAWRGRIRPGDIAGCMVSWSGSAVA</sequence>